<feature type="region of interest" description="Disordered" evidence="1">
    <location>
        <begin position="57"/>
        <end position="100"/>
    </location>
</feature>
<accession>A0ABD3NUF0</accession>
<name>A0ABD3NUF0_9STRA</name>
<feature type="transmembrane region" description="Helical" evidence="2">
    <location>
        <begin position="181"/>
        <end position="206"/>
    </location>
</feature>
<evidence type="ECO:0000313" key="3">
    <source>
        <dbReference type="EMBL" id="KAL3779036.1"/>
    </source>
</evidence>
<keyword evidence="2" id="KW-1133">Transmembrane helix</keyword>
<proteinExistence type="predicted"/>
<gene>
    <name evidence="3" type="ORF">HJC23_011475</name>
</gene>
<evidence type="ECO:0000256" key="2">
    <source>
        <dbReference type="SAM" id="Phobius"/>
    </source>
</evidence>
<keyword evidence="2" id="KW-0812">Transmembrane</keyword>
<protein>
    <submittedName>
        <fullName evidence="3">Uncharacterized protein</fullName>
    </submittedName>
</protein>
<evidence type="ECO:0000313" key="4">
    <source>
        <dbReference type="Proteomes" id="UP001516023"/>
    </source>
</evidence>
<dbReference type="EMBL" id="JABMIG020000408">
    <property type="protein sequence ID" value="KAL3779036.1"/>
    <property type="molecule type" value="Genomic_DNA"/>
</dbReference>
<dbReference type="AlphaFoldDB" id="A0ABD3NUF0"/>
<evidence type="ECO:0000256" key="1">
    <source>
        <dbReference type="SAM" id="MobiDB-lite"/>
    </source>
</evidence>
<sequence length="210" mass="22894">MPRLQATVPQGAPANALLRVRLPDGQEVKVRVPEGLKPGDEFQFEVSSIGEIKSSVARKGNGVHSNIGGGGEKIKHASSSSKNPKKKRSNHSDASSARGNVNHQRTPLFISLCLELYQKIYEALTREHDIPSSTTHTNKTHQTPQPVNTSDYRLDIIRRGKKSTLTCLGFLDRDIVNGRDFCTALAVGMFIGLSIVLGFLAGVLWVTPVQ</sequence>
<keyword evidence="4" id="KW-1185">Reference proteome</keyword>
<dbReference type="Proteomes" id="UP001516023">
    <property type="component" value="Unassembled WGS sequence"/>
</dbReference>
<keyword evidence="2" id="KW-0472">Membrane</keyword>
<comment type="caution">
    <text evidence="3">The sequence shown here is derived from an EMBL/GenBank/DDBJ whole genome shotgun (WGS) entry which is preliminary data.</text>
</comment>
<organism evidence="3 4">
    <name type="scientific">Cyclotella cryptica</name>
    <dbReference type="NCBI Taxonomy" id="29204"/>
    <lineage>
        <taxon>Eukaryota</taxon>
        <taxon>Sar</taxon>
        <taxon>Stramenopiles</taxon>
        <taxon>Ochrophyta</taxon>
        <taxon>Bacillariophyta</taxon>
        <taxon>Coscinodiscophyceae</taxon>
        <taxon>Thalassiosirophycidae</taxon>
        <taxon>Stephanodiscales</taxon>
        <taxon>Stephanodiscaceae</taxon>
        <taxon>Cyclotella</taxon>
    </lineage>
</organism>
<reference evidence="3 4" key="1">
    <citation type="journal article" date="2020" name="G3 (Bethesda)">
        <title>Improved Reference Genome for Cyclotella cryptica CCMP332, a Model for Cell Wall Morphogenesis, Salinity Adaptation, and Lipid Production in Diatoms (Bacillariophyta).</title>
        <authorList>
            <person name="Roberts W.R."/>
            <person name="Downey K.M."/>
            <person name="Ruck E.C."/>
            <person name="Traller J.C."/>
            <person name="Alverson A.J."/>
        </authorList>
    </citation>
    <scope>NUCLEOTIDE SEQUENCE [LARGE SCALE GENOMIC DNA]</scope>
    <source>
        <strain evidence="3 4">CCMP332</strain>
    </source>
</reference>